<evidence type="ECO:0000256" key="1">
    <source>
        <dbReference type="SAM" id="Phobius"/>
    </source>
</evidence>
<keyword evidence="1" id="KW-0472">Membrane</keyword>
<dbReference type="AlphaFoldDB" id="A0A9X1NAT5"/>
<accession>A0A9X1NAT5</accession>
<feature type="transmembrane region" description="Helical" evidence="1">
    <location>
        <begin position="67"/>
        <end position="90"/>
    </location>
</feature>
<proteinExistence type="predicted"/>
<keyword evidence="3" id="KW-1185">Reference proteome</keyword>
<reference evidence="2" key="1">
    <citation type="submission" date="2021-11" db="EMBL/GenBank/DDBJ databases">
        <title>Streptomyces corallinus and Kineosporia corallina sp. nov., two new coral-derived marine actinobacteria.</title>
        <authorList>
            <person name="Buangrab K."/>
            <person name="Sutthacheep M."/>
            <person name="Yeemin T."/>
            <person name="Harunari E."/>
            <person name="Igarashi Y."/>
            <person name="Sripreechasak P."/>
            <person name="Kanchanasin P."/>
            <person name="Tanasupawat S."/>
            <person name="Phongsopitanun W."/>
        </authorList>
    </citation>
    <scope>NUCLEOTIDE SEQUENCE</scope>
    <source>
        <strain evidence="2">JCM 31032</strain>
    </source>
</reference>
<evidence type="ECO:0000313" key="2">
    <source>
        <dbReference type="EMBL" id="MCD5309618.1"/>
    </source>
</evidence>
<dbReference type="Pfam" id="PF05437">
    <property type="entry name" value="AzlD"/>
    <property type="match status" value="1"/>
</dbReference>
<dbReference type="EMBL" id="JAJOMB010000001">
    <property type="protein sequence ID" value="MCD5309618.1"/>
    <property type="molecule type" value="Genomic_DNA"/>
</dbReference>
<comment type="caution">
    <text evidence="2">The sequence shown here is derived from an EMBL/GenBank/DDBJ whole genome shotgun (WGS) entry which is preliminary data.</text>
</comment>
<keyword evidence="1" id="KW-0812">Transmembrane</keyword>
<dbReference type="RefSeq" id="WP_231438541.1">
    <property type="nucleotide sequence ID" value="NZ_JAJOMB010000001.1"/>
</dbReference>
<dbReference type="InterPro" id="IPR008407">
    <property type="entry name" value="Brnchd-chn_aa_trnsp_AzlD"/>
</dbReference>
<dbReference type="Proteomes" id="UP001138997">
    <property type="component" value="Unassembled WGS sequence"/>
</dbReference>
<keyword evidence="1" id="KW-1133">Transmembrane helix</keyword>
<feature type="transmembrane region" description="Helical" evidence="1">
    <location>
        <begin position="34"/>
        <end position="55"/>
    </location>
</feature>
<evidence type="ECO:0000313" key="3">
    <source>
        <dbReference type="Proteomes" id="UP001138997"/>
    </source>
</evidence>
<gene>
    <name evidence="2" type="ORF">LR394_01830</name>
</gene>
<protein>
    <submittedName>
        <fullName evidence="2">AzlD domain-containing protein</fullName>
    </submittedName>
</protein>
<organism evidence="2 3">
    <name type="scientific">Kineosporia babensis</name>
    <dbReference type="NCBI Taxonomy" id="499548"/>
    <lineage>
        <taxon>Bacteria</taxon>
        <taxon>Bacillati</taxon>
        <taxon>Actinomycetota</taxon>
        <taxon>Actinomycetes</taxon>
        <taxon>Kineosporiales</taxon>
        <taxon>Kineosporiaceae</taxon>
        <taxon>Kineosporia</taxon>
    </lineage>
</organism>
<name>A0A9X1NAT5_9ACTN</name>
<sequence length="102" mass="10379">MPIAAIFALAAGTFAFRRAGPLLADHYQFSESAQAWMTSAATTLLAALIATSTLVQDGAFAGWARFAGVGLAVVLVLAKAPFPLVVIAAAGTTAVLRQFGVA</sequence>